<evidence type="ECO:0000313" key="1">
    <source>
        <dbReference type="EMBL" id="TVZ00883.1"/>
    </source>
</evidence>
<evidence type="ECO:0008006" key="3">
    <source>
        <dbReference type="Google" id="ProtNLM"/>
    </source>
</evidence>
<name>A0A6P2BUJ3_9ACTN</name>
<reference evidence="1 2" key="1">
    <citation type="submission" date="2018-11" db="EMBL/GenBank/DDBJ databases">
        <title>Trebonia kvetii gen.nov., sp.nov., a novel acidophilic actinobacterium, and proposal of the new actinobacterial family Treboniaceae fam. nov.</title>
        <authorList>
            <person name="Rapoport D."/>
            <person name="Sagova-Mareckova M."/>
            <person name="Sedlacek I."/>
            <person name="Provaznik J."/>
            <person name="Kralova S."/>
            <person name="Pavlinic D."/>
            <person name="Benes V."/>
            <person name="Kopecky J."/>
        </authorList>
    </citation>
    <scope>NUCLEOTIDE SEQUENCE [LARGE SCALE GENOMIC DNA]</scope>
    <source>
        <strain evidence="1 2">15Tr583</strain>
    </source>
</reference>
<keyword evidence="2" id="KW-1185">Reference proteome</keyword>
<evidence type="ECO:0000313" key="2">
    <source>
        <dbReference type="Proteomes" id="UP000460272"/>
    </source>
</evidence>
<accession>A0A6P2BUJ3</accession>
<dbReference type="RefSeq" id="WP_145860718.1">
    <property type="nucleotide sequence ID" value="NZ_RPFW01000008.1"/>
</dbReference>
<proteinExistence type="predicted"/>
<sequence>MLDVSDQTIARRYRRLAEVTGLRVFGLIDGPRAGWVDWLVRLQATPGSAQRIADTLAQRPDTRWVRLYSGGTEIVCTLQARRPEQRNALFLRGLPGSRHVTAITAQSILHVFSPVAYGTSRPCAAGSMSCAAPGCFTSTSTSTRCSASA</sequence>
<dbReference type="AlphaFoldDB" id="A0A6P2BUJ3"/>
<gene>
    <name evidence="1" type="ORF">EAS64_36705</name>
</gene>
<organism evidence="1 2">
    <name type="scientific">Trebonia kvetii</name>
    <dbReference type="NCBI Taxonomy" id="2480626"/>
    <lineage>
        <taxon>Bacteria</taxon>
        <taxon>Bacillati</taxon>
        <taxon>Actinomycetota</taxon>
        <taxon>Actinomycetes</taxon>
        <taxon>Streptosporangiales</taxon>
        <taxon>Treboniaceae</taxon>
        <taxon>Trebonia</taxon>
    </lineage>
</organism>
<protein>
    <recommendedName>
        <fullName evidence="3">Lrp/AsnC family transcriptional regulator</fullName>
    </recommendedName>
</protein>
<dbReference type="OrthoDB" id="3453230at2"/>
<dbReference type="Proteomes" id="UP000460272">
    <property type="component" value="Unassembled WGS sequence"/>
</dbReference>
<dbReference type="EMBL" id="RPFW01000008">
    <property type="protein sequence ID" value="TVZ00883.1"/>
    <property type="molecule type" value="Genomic_DNA"/>
</dbReference>
<comment type="caution">
    <text evidence="1">The sequence shown here is derived from an EMBL/GenBank/DDBJ whole genome shotgun (WGS) entry which is preliminary data.</text>
</comment>